<sequence>MPRLTAATAAFATAFSVAAGIGFAAAGETVVMTATSGDVTYFTDAQNMTLYTFDKDEAGVSNCYDACAENWPPLLADDGASLPEGFELIARTDGTMQVAYQGQPLYLWIKDENPGDMTGDGVKGVWHTAVAQ</sequence>
<keyword evidence="3" id="KW-1185">Reference proteome</keyword>
<dbReference type="Proteomes" id="UP001652503">
    <property type="component" value="Unassembled WGS sequence"/>
</dbReference>
<proteinExistence type="predicted"/>
<evidence type="ECO:0000256" key="1">
    <source>
        <dbReference type="SAM" id="SignalP"/>
    </source>
</evidence>
<evidence type="ECO:0000313" key="2">
    <source>
        <dbReference type="EMBL" id="MCV2866403.1"/>
    </source>
</evidence>
<dbReference type="EMBL" id="JAOWLA010000018">
    <property type="protein sequence ID" value="MCV2866403.1"/>
    <property type="molecule type" value="Genomic_DNA"/>
</dbReference>
<dbReference type="InterPro" id="IPR014558">
    <property type="entry name" value="UCP029720"/>
</dbReference>
<keyword evidence="1" id="KW-0732">Signal</keyword>
<organism evidence="2 3">
    <name type="scientific">Albidovulum sediminicola</name>
    <dbReference type="NCBI Taxonomy" id="2984331"/>
    <lineage>
        <taxon>Bacteria</taxon>
        <taxon>Pseudomonadati</taxon>
        <taxon>Pseudomonadota</taxon>
        <taxon>Alphaproteobacteria</taxon>
        <taxon>Rhodobacterales</taxon>
        <taxon>Paracoccaceae</taxon>
        <taxon>Albidovulum</taxon>
    </lineage>
</organism>
<dbReference type="Pfam" id="PF03640">
    <property type="entry name" value="Lipoprotein_15"/>
    <property type="match status" value="2"/>
</dbReference>
<gene>
    <name evidence="2" type="ORF">OE647_16930</name>
</gene>
<name>A0ABT2Z5M9_9RHOB</name>
<reference evidence="2 3" key="1">
    <citation type="submission" date="2022-10" db="EMBL/GenBank/DDBJ databases">
        <title>Defluviimonas sp. nov., isolated from ocean surface water.</title>
        <authorList>
            <person name="He W."/>
            <person name="Wang L."/>
            <person name="Zhang D.-F."/>
        </authorList>
    </citation>
    <scope>NUCLEOTIDE SEQUENCE [LARGE SCALE GENOMIC DNA]</scope>
    <source>
        <strain evidence="2 3">WL0075</strain>
    </source>
</reference>
<dbReference type="RefSeq" id="WP_263722937.1">
    <property type="nucleotide sequence ID" value="NZ_JAOWLA010000018.1"/>
</dbReference>
<accession>A0ABT2Z5M9</accession>
<feature type="chain" id="PRO_5045721140" description="Lipoprotein with Yx(FWY)xxD motif" evidence="1">
    <location>
        <begin position="20"/>
        <end position="132"/>
    </location>
</feature>
<evidence type="ECO:0008006" key="4">
    <source>
        <dbReference type="Google" id="ProtNLM"/>
    </source>
</evidence>
<protein>
    <recommendedName>
        <fullName evidence="4">Lipoprotein with Yx(FWY)xxD motif</fullName>
    </recommendedName>
</protein>
<evidence type="ECO:0000313" key="3">
    <source>
        <dbReference type="Proteomes" id="UP001652503"/>
    </source>
</evidence>
<feature type="signal peptide" evidence="1">
    <location>
        <begin position="1"/>
        <end position="19"/>
    </location>
</feature>
<dbReference type="PANTHER" id="PTHR39335">
    <property type="entry name" value="BLL4220 PROTEIN"/>
    <property type="match status" value="1"/>
</dbReference>
<comment type="caution">
    <text evidence="2">The sequence shown here is derived from an EMBL/GenBank/DDBJ whole genome shotgun (WGS) entry which is preliminary data.</text>
</comment>
<dbReference type="PANTHER" id="PTHR39335:SF1">
    <property type="entry name" value="BLL4220 PROTEIN"/>
    <property type="match status" value="1"/>
</dbReference>
<dbReference type="PIRSF" id="PIRSF029720">
    <property type="entry name" value="UCP029720"/>
    <property type="match status" value="1"/>
</dbReference>
<dbReference type="InterPro" id="IPR005297">
    <property type="entry name" value="Lipoprotein_repeat"/>
</dbReference>